<dbReference type="PANTHER" id="PTHR34978">
    <property type="entry name" value="POSSIBLE SENSOR-TRANSDUCER PROTEIN BLAR"/>
    <property type="match status" value="1"/>
</dbReference>
<comment type="cofactor">
    <cofactor evidence="6">
        <name>Zn(2+)</name>
        <dbReference type="ChEBI" id="CHEBI:29105"/>
    </cofactor>
    <text evidence="6">Binds 1 zinc ion per subunit.</text>
</comment>
<evidence type="ECO:0000256" key="6">
    <source>
        <dbReference type="RuleBase" id="RU003983"/>
    </source>
</evidence>
<dbReference type="RefSeq" id="WP_006247294.1">
    <property type="nucleotide sequence ID" value="NZ_CP038797.1"/>
</dbReference>
<dbReference type="InterPro" id="IPR001915">
    <property type="entry name" value="Peptidase_M48"/>
</dbReference>
<evidence type="ECO:0000256" key="3">
    <source>
        <dbReference type="ARBA" id="ARBA00022801"/>
    </source>
</evidence>
<keyword evidence="10" id="KW-1185">Reference proteome</keyword>
<keyword evidence="7" id="KW-1133">Transmembrane helix</keyword>
<dbReference type="Gene3D" id="3.30.2010.10">
    <property type="entry name" value="Metalloproteases ('zincins'), catalytic domain"/>
    <property type="match status" value="1"/>
</dbReference>
<dbReference type="Proteomes" id="UP000501849">
    <property type="component" value="Plasmid unnamed1"/>
</dbReference>
<keyword evidence="9" id="KW-0614">Plasmid</keyword>
<accession>A0A6H0RX11</accession>
<dbReference type="EMBL" id="CP038797">
    <property type="protein sequence ID" value="QIV79743.1"/>
    <property type="molecule type" value="Genomic_DNA"/>
</dbReference>
<evidence type="ECO:0000256" key="4">
    <source>
        <dbReference type="ARBA" id="ARBA00022833"/>
    </source>
</evidence>
<evidence type="ECO:0000256" key="2">
    <source>
        <dbReference type="ARBA" id="ARBA00022723"/>
    </source>
</evidence>
<dbReference type="GO" id="GO:0006508">
    <property type="term" value="P:proteolysis"/>
    <property type="evidence" value="ECO:0007669"/>
    <property type="project" value="UniProtKB-KW"/>
</dbReference>
<keyword evidence="5 6" id="KW-0482">Metalloprotease</keyword>
<dbReference type="Pfam" id="PF01435">
    <property type="entry name" value="Peptidase_M48"/>
    <property type="match status" value="1"/>
</dbReference>
<feature type="transmembrane region" description="Helical" evidence="7">
    <location>
        <begin position="291"/>
        <end position="313"/>
    </location>
</feature>
<organism evidence="9 10">
    <name type="scientific">Mycolicibacterium frederiksbergense</name>
    <dbReference type="NCBI Taxonomy" id="117567"/>
    <lineage>
        <taxon>Bacteria</taxon>
        <taxon>Bacillati</taxon>
        <taxon>Actinomycetota</taxon>
        <taxon>Actinomycetes</taxon>
        <taxon>Mycobacteriales</taxon>
        <taxon>Mycobacteriaceae</taxon>
        <taxon>Mycolicibacterium</taxon>
    </lineage>
</organism>
<dbReference type="PANTHER" id="PTHR34978:SF3">
    <property type="entry name" value="SLR0241 PROTEIN"/>
    <property type="match status" value="1"/>
</dbReference>
<evidence type="ECO:0000256" key="5">
    <source>
        <dbReference type="ARBA" id="ARBA00023049"/>
    </source>
</evidence>
<feature type="transmembrane region" description="Helical" evidence="7">
    <location>
        <begin position="93"/>
        <end position="115"/>
    </location>
</feature>
<geneLocation type="plasmid" evidence="9 10">
    <name>unnamed1</name>
</geneLocation>
<gene>
    <name evidence="9" type="ORF">EXE63_01640</name>
</gene>
<keyword evidence="7" id="KW-0472">Membrane</keyword>
<evidence type="ECO:0000256" key="7">
    <source>
        <dbReference type="SAM" id="Phobius"/>
    </source>
</evidence>
<dbReference type="InterPro" id="IPR052173">
    <property type="entry name" value="Beta-lactam_resp_regulator"/>
</dbReference>
<name>A0A6H0RX11_9MYCO</name>
<feature type="domain" description="Peptidase M48" evidence="8">
    <location>
        <begin position="161"/>
        <end position="205"/>
    </location>
</feature>
<feature type="transmembrane region" description="Helical" evidence="7">
    <location>
        <begin position="68"/>
        <end position="87"/>
    </location>
</feature>
<keyword evidence="2" id="KW-0479">Metal-binding</keyword>
<dbReference type="KEGG" id="mfre:EXE63_01640"/>
<feature type="transmembrane region" description="Helical" evidence="7">
    <location>
        <begin position="34"/>
        <end position="56"/>
    </location>
</feature>
<keyword evidence="4 6" id="KW-0862">Zinc</keyword>
<keyword evidence="3 6" id="KW-0378">Hydrolase</keyword>
<sequence length="318" mass="32538">MSMAVCLAVYALALSVLAPPLLLRANLHGAAPRLGVSAWLAVMASVLAASIGAFTLLVTHVLTSEGDIGLMVTGCLAGLGFIVHGGYGELLQVSFLALAAMSTLTVVVLGSRVVLAIRRSHRGSRDHVSAARIAAGDTLPGPGGALIIDSAQRGVYCLAGRPHTIVMTRGALDALDGAELAAVLAHERAHLSGRHHHVLAVTAALGAMLPRVQLFAKGASEIARLLEMCADDAAARRHSCDTIVDALVALSLPGPTSTSPMPAAALGATGLAVTQRVERLLFPPNRIRARLYLTVATGAALLGPLLAAALMLAPSICL</sequence>
<protein>
    <submittedName>
        <fullName evidence="9">M56 family peptidase</fullName>
    </submittedName>
</protein>
<dbReference type="GO" id="GO:0046872">
    <property type="term" value="F:metal ion binding"/>
    <property type="evidence" value="ECO:0007669"/>
    <property type="project" value="UniProtKB-KW"/>
</dbReference>
<evidence type="ECO:0000313" key="10">
    <source>
        <dbReference type="Proteomes" id="UP000501849"/>
    </source>
</evidence>
<evidence type="ECO:0000259" key="8">
    <source>
        <dbReference type="Pfam" id="PF01435"/>
    </source>
</evidence>
<evidence type="ECO:0000313" key="9">
    <source>
        <dbReference type="EMBL" id="QIV79743.1"/>
    </source>
</evidence>
<evidence type="ECO:0000256" key="1">
    <source>
        <dbReference type="ARBA" id="ARBA00022670"/>
    </source>
</evidence>
<reference evidence="9 10" key="1">
    <citation type="submission" date="2019-04" db="EMBL/GenBank/DDBJ databases">
        <title>Draft, Whole-Genome Sequence of the Anthracene-degrading Mycobacterium frederiksbergense LB501T, Isolated from a Polycyclic Aromatic Hydrocarbon (PAH)-Contaminated Soil.</title>
        <authorList>
            <person name="Augelletti F."/>
        </authorList>
    </citation>
    <scope>NUCLEOTIDE SEQUENCE [LARGE SCALE GENOMIC DNA]</scope>
    <source>
        <strain evidence="9 10">LB 501T</strain>
        <plasmid evidence="9 10">unnamed1</plasmid>
    </source>
</reference>
<comment type="similarity">
    <text evidence="6">Belongs to the peptidase M48 family.</text>
</comment>
<dbReference type="AlphaFoldDB" id="A0A6H0RX11"/>
<dbReference type="GO" id="GO:0004222">
    <property type="term" value="F:metalloendopeptidase activity"/>
    <property type="evidence" value="ECO:0007669"/>
    <property type="project" value="InterPro"/>
</dbReference>
<proteinExistence type="inferred from homology"/>
<keyword evidence="7" id="KW-0812">Transmembrane</keyword>
<keyword evidence="1 6" id="KW-0645">Protease</keyword>
<dbReference type="CDD" id="cd07326">
    <property type="entry name" value="M56_BlaR1_MecR1_like"/>
    <property type="match status" value="1"/>
</dbReference>